<feature type="non-terminal residue" evidence="2">
    <location>
        <position position="72"/>
    </location>
</feature>
<gene>
    <name evidence="2" type="ORF">SINV_02551</name>
</gene>
<dbReference type="Pfam" id="PF13837">
    <property type="entry name" value="Myb_DNA-bind_4"/>
    <property type="match status" value="1"/>
</dbReference>
<reference evidence="2" key="1">
    <citation type="journal article" date="2011" name="Proc. Natl. Acad. Sci. U.S.A.">
        <title>The genome of the fire ant Solenopsis invicta.</title>
        <authorList>
            <person name="Wurm Y."/>
            <person name="Wang J."/>
            <person name="Riba-Grognuz O."/>
            <person name="Corona M."/>
            <person name="Nygaard S."/>
            <person name="Hunt B.G."/>
            <person name="Ingram K.K."/>
            <person name="Falquet L."/>
            <person name="Nipitwattanaphon M."/>
            <person name="Gotzek D."/>
            <person name="Dijkstra M.B."/>
            <person name="Oettler J."/>
            <person name="Comtesse F."/>
            <person name="Shih C.J."/>
            <person name="Wu W.J."/>
            <person name="Yang C.C."/>
            <person name="Thomas J."/>
            <person name="Beaudoing E."/>
            <person name="Pradervand S."/>
            <person name="Flegel V."/>
            <person name="Cook E.D."/>
            <person name="Fabbretti R."/>
            <person name="Stockinger H."/>
            <person name="Long L."/>
            <person name="Farmerie W.G."/>
            <person name="Oakey J."/>
            <person name="Boomsma J.J."/>
            <person name="Pamilo P."/>
            <person name="Yi S.V."/>
            <person name="Heinze J."/>
            <person name="Goodisman M.A."/>
            <person name="Farinelli L."/>
            <person name="Harshman K."/>
            <person name="Hulo N."/>
            <person name="Cerutti L."/>
            <person name="Xenarios I."/>
            <person name="Shoemaker D."/>
            <person name="Keller L."/>
        </authorList>
    </citation>
    <scope>NUCLEOTIDE SEQUENCE [LARGE SCALE GENOMIC DNA]</scope>
</reference>
<dbReference type="OMA" id="NRAFWKH"/>
<dbReference type="AlphaFoldDB" id="E9J6Z0"/>
<evidence type="ECO:0000313" key="2">
    <source>
        <dbReference type="EMBL" id="EFZ11413.1"/>
    </source>
</evidence>
<dbReference type="EMBL" id="GL768406">
    <property type="protein sequence ID" value="EFZ11413.1"/>
    <property type="molecule type" value="Genomic_DNA"/>
</dbReference>
<dbReference type="HOGENOM" id="CLU_2725396_0_0_1"/>
<proteinExistence type="predicted"/>
<name>E9J6Z0_SOLIN</name>
<sequence length="72" mass="8433">MAKIQLSIAGKSFPKKWGKKGYNISGKKCSIKFQTMKRTYKCIKDHNNRSGNDAKKWKYFDRSIFLNITVKK</sequence>
<organism>
    <name type="scientific">Solenopsis invicta</name>
    <name type="common">Red imported fire ant</name>
    <name type="synonym">Solenopsis wagneri</name>
    <dbReference type="NCBI Taxonomy" id="13686"/>
    <lineage>
        <taxon>Eukaryota</taxon>
        <taxon>Metazoa</taxon>
        <taxon>Ecdysozoa</taxon>
        <taxon>Arthropoda</taxon>
        <taxon>Hexapoda</taxon>
        <taxon>Insecta</taxon>
        <taxon>Pterygota</taxon>
        <taxon>Neoptera</taxon>
        <taxon>Endopterygota</taxon>
        <taxon>Hymenoptera</taxon>
        <taxon>Apocrita</taxon>
        <taxon>Aculeata</taxon>
        <taxon>Formicoidea</taxon>
        <taxon>Formicidae</taxon>
        <taxon>Myrmicinae</taxon>
        <taxon>Solenopsis</taxon>
    </lineage>
</organism>
<dbReference type="InterPro" id="IPR044822">
    <property type="entry name" value="Myb_DNA-bind_4"/>
</dbReference>
<evidence type="ECO:0000259" key="1">
    <source>
        <dbReference type="Pfam" id="PF13837"/>
    </source>
</evidence>
<accession>E9J6Z0</accession>
<protein>
    <recommendedName>
        <fullName evidence="1">Myb/SANT-like DNA-binding domain-containing protein</fullName>
    </recommendedName>
</protein>
<feature type="domain" description="Myb/SANT-like DNA-binding" evidence="1">
    <location>
        <begin position="17"/>
        <end position="62"/>
    </location>
</feature>